<sequence>MNADAGDVFGISTTSGLYDLMPILLEDEPAFGSLIRRPTPIQLEDGPAHEGGFCFRRLLSQDDMDKDPPPGEA</sequence>
<evidence type="ECO:0000313" key="1">
    <source>
        <dbReference type="EMBL" id="GMF64976.1"/>
    </source>
</evidence>
<evidence type="ECO:0000313" key="2">
    <source>
        <dbReference type="Proteomes" id="UP001165083"/>
    </source>
</evidence>
<keyword evidence="2" id="KW-1185">Reference proteome</keyword>
<gene>
    <name evidence="1" type="ORF">Plil01_001771600</name>
</gene>
<reference evidence="1" key="1">
    <citation type="submission" date="2023-04" db="EMBL/GenBank/DDBJ databases">
        <title>Phytophthora lilii NBRC 32176.</title>
        <authorList>
            <person name="Ichikawa N."/>
            <person name="Sato H."/>
            <person name="Tonouchi N."/>
        </authorList>
    </citation>
    <scope>NUCLEOTIDE SEQUENCE</scope>
    <source>
        <strain evidence="1">NBRC 32176</strain>
    </source>
</reference>
<organism evidence="1 2">
    <name type="scientific">Phytophthora lilii</name>
    <dbReference type="NCBI Taxonomy" id="2077276"/>
    <lineage>
        <taxon>Eukaryota</taxon>
        <taxon>Sar</taxon>
        <taxon>Stramenopiles</taxon>
        <taxon>Oomycota</taxon>
        <taxon>Peronosporomycetes</taxon>
        <taxon>Peronosporales</taxon>
        <taxon>Peronosporaceae</taxon>
        <taxon>Phytophthora</taxon>
    </lineage>
</organism>
<name>A0A9W6YIF6_9STRA</name>
<comment type="caution">
    <text evidence="1">The sequence shown here is derived from an EMBL/GenBank/DDBJ whole genome shotgun (WGS) entry which is preliminary data.</text>
</comment>
<accession>A0A9W6YIF6</accession>
<protein>
    <submittedName>
        <fullName evidence="1">Unnamed protein product</fullName>
    </submittedName>
</protein>
<dbReference type="EMBL" id="BSXW01012438">
    <property type="protein sequence ID" value="GMF64976.1"/>
    <property type="molecule type" value="Genomic_DNA"/>
</dbReference>
<dbReference type="Proteomes" id="UP001165083">
    <property type="component" value="Unassembled WGS sequence"/>
</dbReference>
<dbReference type="AlphaFoldDB" id="A0A9W6YIF6"/>
<proteinExistence type="predicted"/>